<feature type="compositionally biased region" description="Polar residues" evidence="1">
    <location>
        <begin position="87"/>
        <end position="110"/>
    </location>
</feature>
<organism evidence="2 3">
    <name type="scientific">Thanatephorus cucumeris (strain AG1-IA)</name>
    <name type="common">Rice sheath blight fungus</name>
    <name type="synonym">Rhizoctonia solani</name>
    <dbReference type="NCBI Taxonomy" id="983506"/>
    <lineage>
        <taxon>Eukaryota</taxon>
        <taxon>Fungi</taxon>
        <taxon>Dikarya</taxon>
        <taxon>Basidiomycota</taxon>
        <taxon>Agaricomycotina</taxon>
        <taxon>Agaricomycetes</taxon>
        <taxon>Cantharellales</taxon>
        <taxon>Ceratobasidiaceae</taxon>
        <taxon>Rhizoctonia</taxon>
        <taxon>Rhizoctonia solani AG-1</taxon>
    </lineage>
</organism>
<name>L8WYY8_THACA</name>
<evidence type="ECO:0000256" key="1">
    <source>
        <dbReference type="SAM" id="MobiDB-lite"/>
    </source>
</evidence>
<comment type="caution">
    <text evidence="2">The sequence shown here is derived from an EMBL/GenBank/DDBJ whole genome shotgun (WGS) entry which is preliminary data.</text>
</comment>
<dbReference type="HOGENOM" id="CLU_1082512_0_0_1"/>
<keyword evidence="3" id="KW-1185">Reference proteome</keyword>
<accession>L8WYY8</accession>
<evidence type="ECO:0000313" key="2">
    <source>
        <dbReference type="EMBL" id="ELU42037.1"/>
    </source>
</evidence>
<protein>
    <submittedName>
        <fullName evidence="2">Uncharacterized protein</fullName>
    </submittedName>
</protein>
<dbReference type="Proteomes" id="UP000011668">
    <property type="component" value="Unassembled WGS sequence"/>
</dbReference>
<dbReference type="AlphaFoldDB" id="L8WYY8"/>
<feature type="region of interest" description="Disordered" evidence="1">
    <location>
        <begin position="17"/>
        <end position="110"/>
    </location>
</feature>
<proteinExistence type="predicted"/>
<reference evidence="2 3" key="1">
    <citation type="journal article" date="2013" name="Nat. Commun.">
        <title>The evolution and pathogenic mechanisms of the rice sheath blight pathogen.</title>
        <authorList>
            <person name="Zheng A."/>
            <person name="Lin R."/>
            <person name="Xu L."/>
            <person name="Qin P."/>
            <person name="Tang C."/>
            <person name="Ai P."/>
            <person name="Zhang D."/>
            <person name="Liu Y."/>
            <person name="Sun Z."/>
            <person name="Feng H."/>
            <person name="Wang Y."/>
            <person name="Chen Y."/>
            <person name="Liang X."/>
            <person name="Fu R."/>
            <person name="Li Q."/>
            <person name="Zhang J."/>
            <person name="Yu X."/>
            <person name="Xie Z."/>
            <person name="Ding L."/>
            <person name="Guan P."/>
            <person name="Tang J."/>
            <person name="Liang Y."/>
            <person name="Wang S."/>
            <person name="Deng Q."/>
            <person name="Li S."/>
            <person name="Zhu J."/>
            <person name="Wang L."/>
            <person name="Liu H."/>
            <person name="Li P."/>
        </authorList>
    </citation>
    <scope>NUCLEOTIDE SEQUENCE [LARGE SCALE GENOMIC DNA]</scope>
    <source>
        <strain evidence="3">AG-1 IA</strain>
    </source>
</reference>
<feature type="region of interest" description="Disordered" evidence="1">
    <location>
        <begin position="211"/>
        <end position="240"/>
    </location>
</feature>
<dbReference type="EMBL" id="AFRT01000942">
    <property type="protein sequence ID" value="ELU42037.1"/>
    <property type="molecule type" value="Genomic_DNA"/>
</dbReference>
<dbReference type="OrthoDB" id="3267164at2759"/>
<dbReference type="STRING" id="983506.L8WYY8"/>
<feature type="compositionally biased region" description="Low complexity" evidence="1">
    <location>
        <begin position="31"/>
        <end position="52"/>
    </location>
</feature>
<gene>
    <name evidence="2" type="ORF">AG1IA_03934</name>
</gene>
<sequence>MTSFSSVLMSLRFWPRAPKSKGLGVGGVGSAGLQQQQQQPQQQQQRQSPPGAHDLLNTFTFPSVPRPLSPPTREPESESLSQPSSSRFAQPSSHFGSQPPSHFGTSASTNANMPSYQLHIQTRVPLTVQTNLDPYSDQDPAPVSPVMFHEDARSVSFVMHGSPTSGVYVSPVESMSPTSLRFSMIERSFEALAAGERESVLGVEVYDDTSPRTSRIQTSPTTTRVQNPRVQASPTTVRVQTSPTMMLPPLRRGIKRQ</sequence>
<evidence type="ECO:0000313" key="3">
    <source>
        <dbReference type="Proteomes" id="UP000011668"/>
    </source>
</evidence>